<keyword evidence="2" id="KW-1185">Reference proteome</keyword>
<organism evidence="1 2">
    <name type="scientific">Hoeflea ulvae</name>
    <dbReference type="NCBI Taxonomy" id="2983764"/>
    <lineage>
        <taxon>Bacteria</taxon>
        <taxon>Pseudomonadati</taxon>
        <taxon>Pseudomonadota</taxon>
        <taxon>Alphaproteobacteria</taxon>
        <taxon>Hyphomicrobiales</taxon>
        <taxon>Rhizobiaceae</taxon>
        <taxon>Hoeflea</taxon>
    </lineage>
</organism>
<comment type="caution">
    <text evidence="1">The sequence shown here is derived from an EMBL/GenBank/DDBJ whole genome shotgun (WGS) entry which is preliminary data.</text>
</comment>
<evidence type="ECO:0000313" key="1">
    <source>
        <dbReference type="EMBL" id="MCY0096522.1"/>
    </source>
</evidence>
<dbReference type="EMBL" id="JAOVZQ010000001">
    <property type="protein sequence ID" value="MCY0096522.1"/>
    <property type="molecule type" value="Genomic_DNA"/>
</dbReference>
<dbReference type="InterPro" id="IPR009579">
    <property type="entry name" value="DUF1192"/>
</dbReference>
<name>A0ABT3YL24_9HYPH</name>
<accession>A0ABT3YL24</accession>
<evidence type="ECO:0000313" key="2">
    <source>
        <dbReference type="Proteomes" id="UP001081283"/>
    </source>
</evidence>
<dbReference type="RefSeq" id="WP_267614339.1">
    <property type="nucleotide sequence ID" value="NZ_JAOVZQ010000001.1"/>
</dbReference>
<sequence length="63" mass="7066">MFADDDRPKPKKLHELGCDLTYLSAGELEERITLLKQEIARLEADKASKTSSRSVAEGLFKSK</sequence>
<proteinExistence type="predicted"/>
<reference evidence="1" key="1">
    <citation type="submission" date="2022-10" db="EMBL/GenBank/DDBJ databases">
        <title>Hoeflea sp. J2-29, isolated from marine algae.</title>
        <authorList>
            <person name="Kristyanto S."/>
            <person name="Kim J.M."/>
            <person name="Jeon C.O."/>
        </authorList>
    </citation>
    <scope>NUCLEOTIDE SEQUENCE</scope>
    <source>
        <strain evidence="1">J2-29</strain>
    </source>
</reference>
<protein>
    <submittedName>
        <fullName evidence="1">DUF1192 domain-containing protein</fullName>
    </submittedName>
</protein>
<dbReference type="Proteomes" id="UP001081283">
    <property type="component" value="Unassembled WGS sequence"/>
</dbReference>
<dbReference type="Pfam" id="PF06698">
    <property type="entry name" value="DUF1192"/>
    <property type="match status" value="1"/>
</dbReference>
<gene>
    <name evidence="1" type="ORF">OEG82_21270</name>
</gene>